<protein>
    <submittedName>
        <fullName evidence="1">Uncharacterized protein</fullName>
    </submittedName>
</protein>
<sequence>MYAVRILVSAWQKSSDFRASRLNGAPKLRSIARRAADAVTLRFMHSGPTFRLRPPTSARAAFPSVASVRVDASRGDSIARANRCSLNVGAKAKKQPLI</sequence>
<gene>
    <name evidence="1" type="ORF">SAMN06265784_110145</name>
</gene>
<evidence type="ECO:0000313" key="1">
    <source>
        <dbReference type="EMBL" id="SMG57964.1"/>
    </source>
</evidence>
<reference evidence="2" key="1">
    <citation type="submission" date="2017-04" db="EMBL/GenBank/DDBJ databases">
        <authorList>
            <person name="Varghese N."/>
            <person name="Submissions S."/>
        </authorList>
    </citation>
    <scope>NUCLEOTIDE SEQUENCE [LARGE SCALE GENOMIC DNA]</scope>
    <source>
        <strain evidence="2">LMG 29540</strain>
    </source>
</reference>
<proteinExistence type="predicted"/>
<accession>A0A1X7LWS4</accession>
<dbReference type="RefSeq" id="WP_085488243.1">
    <property type="nucleotide sequence ID" value="NZ_FXAT01000010.1"/>
</dbReference>
<organism evidence="1 2">
    <name type="scientific">Paraburkholderia susongensis</name>
    <dbReference type="NCBI Taxonomy" id="1515439"/>
    <lineage>
        <taxon>Bacteria</taxon>
        <taxon>Pseudomonadati</taxon>
        <taxon>Pseudomonadota</taxon>
        <taxon>Betaproteobacteria</taxon>
        <taxon>Burkholderiales</taxon>
        <taxon>Burkholderiaceae</taxon>
        <taxon>Paraburkholderia</taxon>
    </lineage>
</organism>
<name>A0A1X7LWS4_9BURK</name>
<dbReference type="AlphaFoldDB" id="A0A1X7LWS4"/>
<dbReference type="Proteomes" id="UP000193228">
    <property type="component" value="Unassembled WGS sequence"/>
</dbReference>
<dbReference type="STRING" id="1515439.SAMN06265784_110145"/>
<keyword evidence="2" id="KW-1185">Reference proteome</keyword>
<dbReference type="EMBL" id="FXAT01000010">
    <property type="protein sequence ID" value="SMG57964.1"/>
    <property type="molecule type" value="Genomic_DNA"/>
</dbReference>
<evidence type="ECO:0000313" key="2">
    <source>
        <dbReference type="Proteomes" id="UP000193228"/>
    </source>
</evidence>